<dbReference type="InterPro" id="IPR013658">
    <property type="entry name" value="SGL"/>
</dbReference>
<accession>A0A5N6A9F4</accession>
<dbReference type="EMBL" id="VDLY02000009">
    <property type="protein sequence ID" value="KAB8164633.1"/>
    <property type="molecule type" value="Genomic_DNA"/>
</dbReference>
<dbReference type="Gene3D" id="2.120.10.30">
    <property type="entry name" value="TolB, C-terminal domain"/>
    <property type="match status" value="1"/>
</dbReference>
<dbReference type="GO" id="GO:0019853">
    <property type="term" value="P:L-ascorbic acid biosynthetic process"/>
    <property type="evidence" value="ECO:0007669"/>
    <property type="project" value="TreeGrafter"/>
</dbReference>
<dbReference type="InterPro" id="IPR005511">
    <property type="entry name" value="SMP-30"/>
</dbReference>
<name>A0A5N6A9F4_9ACTN</name>
<protein>
    <submittedName>
        <fullName evidence="5">SMP-30/gluconolactonase/LRE family protein</fullName>
    </submittedName>
</protein>
<feature type="binding site" evidence="3">
    <location>
        <position position="207"/>
    </location>
    <ligand>
        <name>a divalent metal cation</name>
        <dbReference type="ChEBI" id="CHEBI:60240"/>
    </ligand>
</feature>
<keyword evidence="3" id="KW-0479">Metal-binding</keyword>
<evidence type="ECO:0000256" key="3">
    <source>
        <dbReference type="PIRSR" id="PIRSR605511-2"/>
    </source>
</evidence>
<dbReference type="PANTHER" id="PTHR10907">
    <property type="entry name" value="REGUCALCIN"/>
    <property type="match status" value="1"/>
</dbReference>
<feature type="active site" description="Proton donor/acceptor" evidence="2">
    <location>
        <position position="207"/>
    </location>
</feature>
<evidence type="ECO:0000256" key="1">
    <source>
        <dbReference type="ARBA" id="ARBA00008853"/>
    </source>
</evidence>
<proteinExistence type="inferred from homology"/>
<dbReference type="Pfam" id="PF08450">
    <property type="entry name" value="SGL"/>
    <property type="match status" value="1"/>
</dbReference>
<organism evidence="5 6">
    <name type="scientific">Streptomyces mimosae</name>
    <dbReference type="NCBI Taxonomy" id="2586635"/>
    <lineage>
        <taxon>Bacteria</taxon>
        <taxon>Bacillati</taxon>
        <taxon>Actinomycetota</taxon>
        <taxon>Actinomycetes</taxon>
        <taxon>Kitasatosporales</taxon>
        <taxon>Streptomycetaceae</taxon>
        <taxon>Streptomyces</taxon>
    </lineage>
</organism>
<evidence type="ECO:0000259" key="4">
    <source>
        <dbReference type="Pfam" id="PF08450"/>
    </source>
</evidence>
<feature type="binding site" evidence="3">
    <location>
        <position position="128"/>
    </location>
    <ligand>
        <name>substrate</name>
    </ligand>
</feature>
<keyword evidence="3" id="KW-0862">Zinc</keyword>
<dbReference type="PANTHER" id="PTHR10907:SF47">
    <property type="entry name" value="REGUCALCIN"/>
    <property type="match status" value="1"/>
</dbReference>
<feature type="domain" description="SMP-30/Gluconolactonase/LRE-like region" evidence="4">
    <location>
        <begin position="15"/>
        <end position="265"/>
    </location>
</feature>
<dbReference type="AlphaFoldDB" id="A0A5N6A9F4"/>
<evidence type="ECO:0000313" key="5">
    <source>
        <dbReference type="EMBL" id="KAB8164633.1"/>
    </source>
</evidence>
<dbReference type="Proteomes" id="UP000314251">
    <property type="component" value="Unassembled WGS sequence"/>
</dbReference>
<reference evidence="5" key="1">
    <citation type="submission" date="2019-10" db="EMBL/GenBank/DDBJ databases">
        <title>Nonomuraea sp. nov., isolated from Phyllanthus amarus.</title>
        <authorList>
            <person name="Klykleung N."/>
            <person name="Tanasupawat S."/>
        </authorList>
    </citation>
    <scope>NUCLEOTIDE SEQUENCE [LARGE SCALE GENOMIC DNA]</scope>
    <source>
        <strain evidence="5">3MP-10</strain>
    </source>
</reference>
<dbReference type="PRINTS" id="PR01790">
    <property type="entry name" value="SMP30FAMILY"/>
</dbReference>
<keyword evidence="6" id="KW-1185">Reference proteome</keyword>
<evidence type="ECO:0000313" key="6">
    <source>
        <dbReference type="Proteomes" id="UP000314251"/>
    </source>
</evidence>
<feature type="binding site" evidence="3">
    <location>
        <position position="108"/>
    </location>
    <ligand>
        <name>substrate</name>
    </ligand>
</feature>
<feature type="binding site" evidence="3">
    <location>
        <position position="16"/>
    </location>
    <ligand>
        <name>a divalent metal cation</name>
        <dbReference type="ChEBI" id="CHEBI:60240"/>
    </ligand>
</feature>
<dbReference type="RefSeq" id="WP_139668838.1">
    <property type="nucleotide sequence ID" value="NZ_VDLY02000009.1"/>
</dbReference>
<dbReference type="GO" id="GO:0005509">
    <property type="term" value="F:calcium ion binding"/>
    <property type="evidence" value="ECO:0007669"/>
    <property type="project" value="TreeGrafter"/>
</dbReference>
<comment type="similarity">
    <text evidence="1">Belongs to the SMP-30/CGR1 family.</text>
</comment>
<comment type="caution">
    <text evidence="5">The sequence shown here is derived from an EMBL/GenBank/DDBJ whole genome shotgun (WGS) entry which is preliminary data.</text>
</comment>
<dbReference type="OrthoDB" id="2633250at2"/>
<sequence>MAHATQITEPLCEHGEGPVWFDGWGGLRWVDMLAGDVLALRADGAVDRAHVGQVAALLRPRRAGGTLFALERGFATLPGTGDASWDGLHRGATPKEWGPELWSDPGLRLNEGGCDPQGRLWCGSMAYDEGPGRGRVYRLDPDGTAVEAAAFGQVTISNGLGFSPDGSLAYYVDSATRRIDVLDHDPERGPHGRRPLVQLPDGVGDPDGLAVDAEGHLWVALWGGGAVHRYAPDGALAGVVELPVPRVTACAFGGPGLTTLFVTTSRLATDTAAHPSAGAVFAAEVGVAGLPTLPYGG</sequence>
<dbReference type="InterPro" id="IPR011042">
    <property type="entry name" value="6-blade_b-propeller_TolB-like"/>
</dbReference>
<feature type="binding site" evidence="3">
    <location>
        <position position="158"/>
    </location>
    <ligand>
        <name>a divalent metal cation</name>
        <dbReference type="ChEBI" id="CHEBI:60240"/>
    </ligand>
</feature>
<dbReference type="SUPFAM" id="SSF63829">
    <property type="entry name" value="Calcium-dependent phosphotriesterase"/>
    <property type="match status" value="1"/>
</dbReference>
<feature type="binding site" evidence="3">
    <location>
        <position position="110"/>
    </location>
    <ligand>
        <name>substrate</name>
    </ligand>
</feature>
<comment type="cofactor">
    <cofactor evidence="3">
        <name>Zn(2+)</name>
        <dbReference type="ChEBI" id="CHEBI:29105"/>
    </cofactor>
    <text evidence="3">Binds 1 divalent metal cation per subunit.</text>
</comment>
<dbReference type="GO" id="GO:0004341">
    <property type="term" value="F:gluconolactonase activity"/>
    <property type="evidence" value="ECO:0007669"/>
    <property type="project" value="TreeGrafter"/>
</dbReference>
<gene>
    <name evidence="5" type="ORF">FH607_015435</name>
</gene>
<evidence type="ECO:0000256" key="2">
    <source>
        <dbReference type="PIRSR" id="PIRSR605511-1"/>
    </source>
</evidence>